<dbReference type="InterPro" id="IPR036838">
    <property type="entry name" value="Ribosomal_uS10_dom_sf"/>
</dbReference>
<evidence type="ECO:0000259" key="3">
    <source>
        <dbReference type="Pfam" id="PF00338"/>
    </source>
</evidence>
<dbReference type="GO" id="GO:0005840">
    <property type="term" value="C:ribosome"/>
    <property type="evidence" value="ECO:0007669"/>
    <property type="project" value="UniProtKB-KW"/>
</dbReference>
<dbReference type="Gene3D" id="3.30.70.600">
    <property type="entry name" value="Ribosomal protein S10 domain"/>
    <property type="match status" value="1"/>
</dbReference>
<proteinExistence type="predicted"/>
<name>A0A1L7NNG4_PSEPU</name>
<accession>A0A1L7NNG4</accession>
<dbReference type="GO" id="GO:1990904">
    <property type="term" value="C:ribonucleoprotein complex"/>
    <property type="evidence" value="ECO:0007669"/>
    <property type="project" value="UniProtKB-KW"/>
</dbReference>
<dbReference type="AlphaFoldDB" id="A0A1L7NNG4"/>
<dbReference type="Proteomes" id="UP000218731">
    <property type="component" value="Plasmid pKF715A"/>
</dbReference>
<gene>
    <name evidence="4" type="ORF">KF715C_pA4580</name>
</gene>
<evidence type="ECO:0000256" key="1">
    <source>
        <dbReference type="ARBA" id="ARBA00022980"/>
    </source>
</evidence>
<keyword evidence="2" id="KW-0687">Ribonucleoprotein</keyword>
<geneLocation type="plasmid" evidence="5">
    <name>pkf715a dna</name>
</geneLocation>
<protein>
    <submittedName>
        <fullName evidence="4">Putative 30S ribosomal protein</fullName>
    </submittedName>
</protein>
<keyword evidence="4" id="KW-0614">Plasmid</keyword>
<feature type="domain" description="Small ribosomal subunit protein uS10" evidence="3">
    <location>
        <begin position="30"/>
        <end position="126"/>
    </location>
</feature>
<evidence type="ECO:0000256" key="2">
    <source>
        <dbReference type="ARBA" id="ARBA00023274"/>
    </source>
</evidence>
<evidence type="ECO:0000313" key="4">
    <source>
        <dbReference type="EMBL" id="BAW26963.1"/>
    </source>
</evidence>
<evidence type="ECO:0000313" key="5">
    <source>
        <dbReference type="Proteomes" id="UP000218731"/>
    </source>
</evidence>
<sequence length="138" mass="16246">MLTEAKSAVPWDLADKKTQKIRFSAASFYIVVDGFRSESVRAACKSIKAYVMKWDGVRCRGPKALKTERRRWMRMREMRKEDSTKGVYLSQSLRYRNVLLVIQPTYDLMTGLNNVELPSDVNVRIEPYENQYELREDR</sequence>
<dbReference type="RefSeq" id="WP_042920073.1">
    <property type="nucleotide sequence ID" value="NZ_AP015030.1"/>
</dbReference>
<organism evidence="4 5">
    <name type="scientific">Pseudomonas putida</name>
    <name type="common">Arthrobacter siderocapsulatus</name>
    <dbReference type="NCBI Taxonomy" id="303"/>
    <lineage>
        <taxon>Bacteria</taxon>
        <taxon>Pseudomonadati</taxon>
        <taxon>Pseudomonadota</taxon>
        <taxon>Gammaproteobacteria</taxon>
        <taxon>Pseudomonadales</taxon>
        <taxon>Pseudomonadaceae</taxon>
        <taxon>Pseudomonas</taxon>
    </lineage>
</organism>
<keyword evidence="1 4" id="KW-0689">Ribosomal protein</keyword>
<dbReference type="EMBL" id="AP015030">
    <property type="protein sequence ID" value="BAW26963.1"/>
    <property type="molecule type" value="Genomic_DNA"/>
</dbReference>
<dbReference type="InterPro" id="IPR027486">
    <property type="entry name" value="Ribosomal_uS10_dom"/>
</dbReference>
<dbReference type="Pfam" id="PF00338">
    <property type="entry name" value="Ribosomal_S10"/>
    <property type="match status" value="1"/>
</dbReference>
<dbReference type="SUPFAM" id="SSF54999">
    <property type="entry name" value="Ribosomal protein S10"/>
    <property type="match status" value="1"/>
</dbReference>
<reference evidence="4 5" key="1">
    <citation type="submission" date="2015-11" db="EMBL/GenBank/DDBJ databases">
        <title>Complete genome sequencing of a biphenyl-degrading bacterium, Pseudomonas putida KF715 (=NBRC110667).</title>
        <authorList>
            <person name="Suenaga H."/>
            <person name="Fujihara N."/>
            <person name="Watanabe T."/>
            <person name="Hirose J."/>
            <person name="Kimura N."/>
            <person name="Yamazoe A."/>
            <person name="Hosoyama A."/>
            <person name="Shimodaira J."/>
            <person name="Furukawa K."/>
        </authorList>
    </citation>
    <scope>NUCLEOTIDE SEQUENCE [LARGE SCALE GENOMIC DNA]</scope>
    <source>
        <strain evidence="4 5">KF715</strain>
        <plasmid evidence="5">Plasmid pkf715a dna</plasmid>
    </source>
</reference>